<sequence length="246" mass="26342">MPAELRELTVHIDTSRWNETVLHAVDLVVPDGKITALLGESGCGKSMAAAALTGSLPDSARSTGEVRIGGEPVRGQRQWRRLRGGTVGLLPQAGVTAFHAEDTVGAQLRALETRYRRWSVDRACEAARYPTELGDLYPNQHSGGQIQRAALAAALLPEPRVLVADEPTASLDTENAYGVWVTLRRYADAGAAVLVITHDVPMLAAAKIADHVVLMRSGKVFATGDLATLAALEDSYVRGFFQPSGY</sequence>
<comment type="subcellular location">
    <subcellularLocation>
        <location evidence="1">Cell membrane</location>
        <topology evidence="1">Peripheral membrane protein</topology>
    </subcellularLocation>
</comment>
<dbReference type="InterPro" id="IPR003593">
    <property type="entry name" value="AAA+_ATPase"/>
</dbReference>
<dbReference type="Gene3D" id="3.40.50.300">
    <property type="entry name" value="P-loop containing nucleotide triphosphate hydrolases"/>
    <property type="match status" value="1"/>
</dbReference>
<dbReference type="InterPro" id="IPR027417">
    <property type="entry name" value="P-loop_NTPase"/>
</dbReference>
<evidence type="ECO:0000313" key="10">
    <source>
        <dbReference type="Proteomes" id="UP000614047"/>
    </source>
</evidence>
<dbReference type="AlphaFoldDB" id="A0A931DJ48"/>
<evidence type="ECO:0000259" key="8">
    <source>
        <dbReference type="PROSITE" id="PS50893"/>
    </source>
</evidence>
<dbReference type="Proteomes" id="UP000614047">
    <property type="component" value="Unassembled WGS sequence"/>
</dbReference>
<dbReference type="SMART" id="SM00382">
    <property type="entry name" value="AAA"/>
    <property type="match status" value="1"/>
</dbReference>
<dbReference type="InterPro" id="IPR003439">
    <property type="entry name" value="ABC_transporter-like_ATP-bd"/>
</dbReference>
<dbReference type="GO" id="GO:0016887">
    <property type="term" value="F:ATP hydrolysis activity"/>
    <property type="evidence" value="ECO:0007669"/>
    <property type="project" value="InterPro"/>
</dbReference>
<keyword evidence="6 9" id="KW-0067">ATP-binding</keyword>
<protein>
    <submittedName>
        <fullName evidence="9">Peptide/nickel transport system ATP-binding protein</fullName>
    </submittedName>
</protein>
<feature type="domain" description="ABC transporter" evidence="8">
    <location>
        <begin position="5"/>
        <end position="242"/>
    </location>
</feature>
<evidence type="ECO:0000313" key="9">
    <source>
        <dbReference type="EMBL" id="MBG6089518.1"/>
    </source>
</evidence>
<evidence type="ECO:0000256" key="4">
    <source>
        <dbReference type="ARBA" id="ARBA00022475"/>
    </source>
</evidence>
<keyword evidence="10" id="KW-1185">Reference proteome</keyword>
<dbReference type="PANTHER" id="PTHR43297">
    <property type="entry name" value="OLIGOPEPTIDE TRANSPORT ATP-BINDING PROTEIN APPD"/>
    <property type="match status" value="1"/>
</dbReference>
<evidence type="ECO:0000256" key="5">
    <source>
        <dbReference type="ARBA" id="ARBA00022741"/>
    </source>
</evidence>
<dbReference type="EMBL" id="JADOUA010000001">
    <property type="protein sequence ID" value="MBG6089518.1"/>
    <property type="molecule type" value="Genomic_DNA"/>
</dbReference>
<evidence type="ECO:0000256" key="7">
    <source>
        <dbReference type="ARBA" id="ARBA00023136"/>
    </source>
</evidence>
<keyword evidence="5" id="KW-0547">Nucleotide-binding</keyword>
<evidence type="ECO:0000256" key="1">
    <source>
        <dbReference type="ARBA" id="ARBA00004202"/>
    </source>
</evidence>
<proteinExistence type="inferred from homology"/>
<comment type="similarity">
    <text evidence="2">Belongs to the ABC transporter superfamily.</text>
</comment>
<accession>A0A931DJ48</accession>
<organism evidence="9 10">
    <name type="scientific">Actinomadura viridis</name>
    <dbReference type="NCBI Taxonomy" id="58110"/>
    <lineage>
        <taxon>Bacteria</taxon>
        <taxon>Bacillati</taxon>
        <taxon>Actinomycetota</taxon>
        <taxon>Actinomycetes</taxon>
        <taxon>Streptosporangiales</taxon>
        <taxon>Thermomonosporaceae</taxon>
        <taxon>Actinomadura</taxon>
    </lineage>
</organism>
<evidence type="ECO:0000256" key="2">
    <source>
        <dbReference type="ARBA" id="ARBA00005417"/>
    </source>
</evidence>
<comment type="caution">
    <text evidence="9">The sequence shown here is derived from an EMBL/GenBank/DDBJ whole genome shotgun (WGS) entry which is preliminary data.</text>
</comment>
<dbReference type="Pfam" id="PF00005">
    <property type="entry name" value="ABC_tran"/>
    <property type="match status" value="1"/>
</dbReference>
<dbReference type="RefSeq" id="WP_197012117.1">
    <property type="nucleotide sequence ID" value="NZ_BAABES010000004.1"/>
</dbReference>
<evidence type="ECO:0000256" key="3">
    <source>
        <dbReference type="ARBA" id="ARBA00022448"/>
    </source>
</evidence>
<name>A0A931DJ48_9ACTN</name>
<reference evidence="9" key="1">
    <citation type="submission" date="2020-11" db="EMBL/GenBank/DDBJ databases">
        <title>Sequencing the genomes of 1000 actinobacteria strains.</title>
        <authorList>
            <person name="Klenk H.-P."/>
        </authorList>
    </citation>
    <scope>NUCLEOTIDE SEQUENCE</scope>
    <source>
        <strain evidence="9">DSM 43175</strain>
    </source>
</reference>
<keyword evidence="4" id="KW-1003">Cell membrane</keyword>
<keyword evidence="3" id="KW-0813">Transport</keyword>
<dbReference type="PROSITE" id="PS50893">
    <property type="entry name" value="ABC_TRANSPORTER_2"/>
    <property type="match status" value="1"/>
</dbReference>
<dbReference type="PANTHER" id="PTHR43297:SF2">
    <property type="entry name" value="DIPEPTIDE TRANSPORT ATP-BINDING PROTEIN DPPD"/>
    <property type="match status" value="1"/>
</dbReference>
<evidence type="ECO:0000256" key="6">
    <source>
        <dbReference type="ARBA" id="ARBA00022840"/>
    </source>
</evidence>
<dbReference type="SUPFAM" id="SSF52540">
    <property type="entry name" value="P-loop containing nucleoside triphosphate hydrolases"/>
    <property type="match status" value="1"/>
</dbReference>
<dbReference type="GO" id="GO:0005524">
    <property type="term" value="F:ATP binding"/>
    <property type="evidence" value="ECO:0007669"/>
    <property type="project" value="UniProtKB-KW"/>
</dbReference>
<dbReference type="GO" id="GO:0005886">
    <property type="term" value="C:plasma membrane"/>
    <property type="evidence" value="ECO:0007669"/>
    <property type="project" value="UniProtKB-SubCell"/>
</dbReference>
<gene>
    <name evidence="9" type="ORF">IW256_003631</name>
</gene>
<dbReference type="InterPro" id="IPR050388">
    <property type="entry name" value="ABC_Ni/Peptide_Import"/>
</dbReference>
<keyword evidence="7" id="KW-0472">Membrane</keyword>